<evidence type="ECO:0000256" key="5">
    <source>
        <dbReference type="ARBA" id="ARBA00023002"/>
    </source>
</evidence>
<comment type="similarity">
    <text evidence="2">Belongs to the acyl-CoA dehydrogenase family.</text>
</comment>
<feature type="domain" description="Acyl-CoA dehydrogenase/oxidase C-terminal" evidence="6">
    <location>
        <begin position="290"/>
        <end position="456"/>
    </location>
</feature>
<keyword evidence="4" id="KW-0274">FAD</keyword>
<dbReference type="Pfam" id="PF12806">
    <property type="entry name" value="Acyl-CoA_dh_C"/>
    <property type="match status" value="1"/>
</dbReference>
<dbReference type="Gene3D" id="1.20.140.10">
    <property type="entry name" value="Butyryl-CoA Dehydrogenase, subunit A, domain 3"/>
    <property type="match status" value="1"/>
</dbReference>
<evidence type="ECO:0000256" key="1">
    <source>
        <dbReference type="ARBA" id="ARBA00001974"/>
    </source>
</evidence>
<organism evidence="10 11">
    <name type="scientific">Paenalcaligenes hermetiae</name>
    <dbReference type="NCBI Taxonomy" id="1157987"/>
    <lineage>
        <taxon>Bacteria</taxon>
        <taxon>Pseudomonadati</taxon>
        <taxon>Pseudomonadota</taxon>
        <taxon>Betaproteobacteria</taxon>
        <taxon>Burkholderiales</taxon>
        <taxon>Alcaligenaceae</taxon>
        <taxon>Paenalcaligenes</taxon>
    </lineage>
</organism>
<evidence type="ECO:0000259" key="6">
    <source>
        <dbReference type="Pfam" id="PF00441"/>
    </source>
</evidence>
<evidence type="ECO:0000259" key="8">
    <source>
        <dbReference type="Pfam" id="PF02771"/>
    </source>
</evidence>
<dbReference type="InterPro" id="IPR037069">
    <property type="entry name" value="AcylCoA_DH/ox_N_sf"/>
</dbReference>
<dbReference type="InterPro" id="IPR036250">
    <property type="entry name" value="AcylCo_DH-like_C"/>
</dbReference>
<dbReference type="InterPro" id="IPR025878">
    <property type="entry name" value="Acyl-CoA_dh-like_C_dom"/>
</dbReference>
<dbReference type="Proteomes" id="UP001500227">
    <property type="component" value="Unassembled WGS sequence"/>
</dbReference>
<protein>
    <submittedName>
        <fullName evidence="10">Acyl-CoA dehydrogenase</fullName>
    </submittedName>
</protein>
<feature type="domain" description="Acyl-CoA oxidase/dehydrogenase middle" evidence="7">
    <location>
        <begin position="161"/>
        <end position="264"/>
    </location>
</feature>
<dbReference type="SUPFAM" id="SSF56645">
    <property type="entry name" value="Acyl-CoA dehydrogenase NM domain-like"/>
    <property type="match status" value="1"/>
</dbReference>
<dbReference type="InterPro" id="IPR009100">
    <property type="entry name" value="AcylCoA_DH/oxidase_NM_dom_sf"/>
</dbReference>
<evidence type="ECO:0000256" key="2">
    <source>
        <dbReference type="ARBA" id="ARBA00009347"/>
    </source>
</evidence>
<evidence type="ECO:0000256" key="3">
    <source>
        <dbReference type="ARBA" id="ARBA00022630"/>
    </source>
</evidence>
<dbReference type="InterPro" id="IPR013786">
    <property type="entry name" value="AcylCoA_DH/ox_N"/>
</dbReference>
<dbReference type="PANTHER" id="PTHR42803">
    <property type="entry name" value="ACYL-COA DEHYDROGENASE"/>
    <property type="match status" value="1"/>
</dbReference>
<dbReference type="RefSeq" id="WP_345369415.1">
    <property type="nucleotide sequence ID" value="NZ_BAABKD010000002.1"/>
</dbReference>
<feature type="domain" description="Acetyl-CoA dehydrogenase-like C-terminal" evidence="9">
    <location>
        <begin position="473"/>
        <end position="587"/>
    </location>
</feature>
<dbReference type="Pfam" id="PF02771">
    <property type="entry name" value="Acyl-CoA_dh_N"/>
    <property type="match status" value="1"/>
</dbReference>
<accession>A0ABP9LY00</accession>
<proteinExistence type="inferred from homology"/>
<dbReference type="InterPro" id="IPR006091">
    <property type="entry name" value="Acyl-CoA_Oxase/DH_mid-dom"/>
</dbReference>
<dbReference type="Pfam" id="PF02770">
    <property type="entry name" value="Acyl-CoA_dh_M"/>
    <property type="match status" value="1"/>
</dbReference>
<keyword evidence="3" id="KW-0285">Flavoprotein</keyword>
<gene>
    <name evidence="10" type="ORF">GCM10023337_05330</name>
</gene>
<comment type="cofactor">
    <cofactor evidence="1">
        <name>FAD</name>
        <dbReference type="ChEBI" id="CHEBI:57692"/>
    </cofactor>
</comment>
<evidence type="ECO:0000256" key="4">
    <source>
        <dbReference type="ARBA" id="ARBA00022827"/>
    </source>
</evidence>
<name>A0ABP9LY00_9BURK</name>
<dbReference type="Gene3D" id="1.10.540.10">
    <property type="entry name" value="Acyl-CoA dehydrogenase/oxidase, N-terminal domain"/>
    <property type="match status" value="1"/>
</dbReference>
<dbReference type="InterPro" id="IPR046373">
    <property type="entry name" value="Acyl-CoA_Oxase/DH_mid-dom_sf"/>
</dbReference>
<reference evidence="11" key="1">
    <citation type="journal article" date="2019" name="Int. J. Syst. Evol. Microbiol.">
        <title>The Global Catalogue of Microorganisms (GCM) 10K type strain sequencing project: providing services to taxonomists for standard genome sequencing and annotation.</title>
        <authorList>
            <consortium name="The Broad Institute Genomics Platform"/>
            <consortium name="The Broad Institute Genome Sequencing Center for Infectious Disease"/>
            <person name="Wu L."/>
            <person name="Ma J."/>
        </authorList>
    </citation>
    <scope>NUCLEOTIDE SEQUENCE [LARGE SCALE GENOMIC DNA]</scope>
    <source>
        <strain evidence="11">JCM 18423</strain>
    </source>
</reference>
<dbReference type="EMBL" id="BAABKD010000002">
    <property type="protein sequence ID" value="GAA5086017.1"/>
    <property type="molecule type" value="Genomic_DNA"/>
</dbReference>
<dbReference type="InterPro" id="IPR052166">
    <property type="entry name" value="Diverse_Acyl-CoA_DH"/>
</dbReference>
<evidence type="ECO:0000313" key="10">
    <source>
        <dbReference type="EMBL" id="GAA5086017.1"/>
    </source>
</evidence>
<dbReference type="PANTHER" id="PTHR42803:SF1">
    <property type="entry name" value="BROAD-SPECIFICITY LINEAR ACYL-COA DEHYDROGENASE FADE5"/>
    <property type="match status" value="1"/>
</dbReference>
<keyword evidence="11" id="KW-1185">Reference proteome</keyword>
<sequence length="598" mass="65496">MSYRIPRSDIHFLLEHIIDTPALLALPGHEELSLDLLQAVLDEGARFIEQEVVPLNPVSDREPAVLNQGQVTTTPGFKETFAAFAQAGWQGLQHEEAIGGQGLPKLIGAIFGENMNAGCASFALCSLLTDSVIETLSQAGTPEQKACYLPPMLEGRWTGTMNLTEAQAGSDLSLVKCMATPQADGSYRLQGEKIFISYGEHDLAENILHLVLARTPNAPEGIRGLSLFLVPKYLAHAQGDYAQGSRNDVYCASLEHKLGLHGSPTAVMLYGDNKGEVGAGAIGYLIGELNRGLEYMFITMNAARYAVALQGLAIADRAWYSAQAYAAERKQGADLNKKYPAPAPIYHHPDVERMLQTMRALTEATRAFTYYAAWLKDMALKTPDASLRQHYQTRYEFFVPITKGFATEMVKEVTSLGIQVHGGMGFIEETGVAQYMRDARVFSIYEGTTAIQANDLIGRKLVRDTGETALALLAEVQSTVEQLRTHAEDEALQYIAERLDQACSAYAKAVQYINQWHQDKQARAVYFGSVPFLMLAGTVLGGWKMAKSALACTGQEDEFSTQKRSTAVCYATYVLPRAQAHVQAIAGSKVMDTYSLYS</sequence>
<comment type="caution">
    <text evidence="10">The sequence shown here is derived from an EMBL/GenBank/DDBJ whole genome shotgun (WGS) entry which is preliminary data.</text>
</comment>
<evidence type="ECO:0000313" key="11">
    <source>
        <dbReference type="Proteomes" id="UP001500227"/>
    </source>
</evidence>
<dbReference type="Gene3D" id="2.40.110.10">
    <property type="entry name" value="Butyryl-CoA Dehydrogenase, subunit A, domain 2"/>
    <property type="match status" value="1"/>
</dbReference>
<keyword evidence="5" id="KW-0560">Oxidoreductase</keyword>
<evidence type="ECO:0000259" key="9">
    <source>
        <dbReference type="Pfam" id="PF12806"/>
    </source>
</evidence>
<evidence type="ECO:0000259" key="7">
    <source>
        <dbReference type="Pfam" id="PF02770"/>
    </source>
</evidence>
<dbReference type="Pfam" id="PF00441">
    <property type="entry name" value="Acyl-CoA_dh_1"/>
    <property type="match status" value="1"/>
</dbReference>
<dbReference type="InterPro" id="IPR009075">
    <property type="entry name" value="AcylCo_DH/oxidase_C"/>
</dbReference>
<feature type="domain" description="Acyl-CoA dehydrogenase/oxidase N-terminal" evidence="8">
    <location>
        <begin position="40"/>
        <end position="155"/>
    </location>
</feature>
<dbReference type="SUPFAM" id="SSF47203">
    <property type="entry name" value="Acyl-CoA dehydrogenase C-terminal domain-like"/>
    <property type="match status" value="1"/>
</dbReference>